<evidence type="ECO:0000313" key="2">
    <source>
        <dbReference type="EMBL" id="EWM53339.1"/>
    </source>
</evidence>
<comment type="caution">
    <text evidence="2">The sequence shown here is derived from an EMBL/GenBank/DDBJ whole genome shotgun (WGS) entry which is preliminary data.</text>
</comment>
<gene>
    <name evidence="2" type="ORF">RF007C_10230</name>
</gene>
<accession>W7UPG7</accession>
<dbReference type="OrthoDB" id="2627786at2"/>
<feature type="transmembrane region" description="Helical" evidence="1">
    <location>
        <begin position="30"/>
        <end position="50"/>
    </location>
</feature>
<keyword evidence="1" id="KW-1133">Transmembrane helix</keyword>
<dbReference type="InterPro" id="IPR045620">
    <property type="entry name" value="DUF6442"/>
</dbReference>
<dbReference type="Proteomes" id="UP000019365">
    <property type="component" value="Unassembled WGS sequence"/>
</dbReference>
<organism evidence="2 3">
    <name type="scientific">Ruminococcus flavefaciens 007c</name>
    <dbReference type="NCBI Taxonomy" id="1341157"/>
    <lineage>
        <taxon>Bacteria</taxon>
        <taxon>Bacillati</taxon>
        <taxon>Bacillota</taxon>
        <taxon>Clostridia</taxon>
        <taxon>Eubacteriales</taxon>
        <taxon>Oscillospiraceae</taxon>
        <taxon>Ruminococcus</taxon>
    </lineage>
</organism>
<dbReference type="Pfam" id="PF20040">
    <property type="entry name" value="DUF6442"/>
    <property type="match status" value="1"/>
</dbReference>
<dbReference type="AlphaFoldDB" id="W7UPG7"/>
<feature type="transmembrane region" description="Helical" evidence="1">
    <location>
        <begin position="56"/>
        <end position="72"/>
    </location>
</feature>
<keyword evidence="1" id="KW-0472">Membrane</keyword>
<evidence type="ECO:0008006" key="4">
    <source>
        <dbReference type="Google" id="ProtNLM"/>
    </source>
</evidence>
<dbReference type="RefSeq" id="WP_037299686.1">
    <property type="nucleotide sequence ID" value="NZ_ATAX01000026.1"/>
</dbReference>
<name>W7UPG7_RUMFL</name>
<keyword evidence="1" id="KW-0812">Transmembrane</keyword>
<sequence>MNREEILEKSRQENKNRDYVEIERMKKSTFFALMCSICFTCFWTVISIIATWRVNFAVIATEFFMIFSMHLYKAVKEKKAVDIFCAASSAFSFLIFFTIAICELFGFKP</sequence>
<evidence type="ECO:0000313" key="3">
    <source>
        <dbReference type="Proteomes" id="UP000019365"/>
    </source>
</evidence>
<feature type="transmembrane region" description="Helical" evidence="1">
    <location>
        <begin position="84"/>
        <end position="107"/>
    </location>
</feature>
<dbReference type="PATRIC" id="fig|1341157.4.peg.2117"/>
<keyword evidence="3" id="KW-1185">Reference proteome</keyword>
<dbReference type="EMBL" id="ATAX01000026">
    <property type="protein sequence ID" value="EWM53339.1"/>
    <property type="molecule type" value="Genomic_DNA"/>
</dbReference>
<proteinExistence type="predicted"/>
<evidence type="ECO:0000256" key="1">
    <source>
        <dbReference type="SAM" id="Phobius"/>
    </source>
</evidence>
<protein>
    <recommendedName>
        <fullName evidence="4">DUF3953 domain-containing protein</fullName>
    </recommendedName>
</protein>
<reference evidence="2 3" key="1">
    <citation type="journal article" date="2014" name="PLoS ONE">
        <title>Rumen cellulosomics: divergent fiber-degrading strategies revealed by comparative genome-wide analysis of six ruminococcal strains.</title>
        <authorList>
            <person name="Dassa B."/>
            <person name="Borovok I."/>
            <person name="Ruimy-Israeli V."/>
            <person name="Lamed R."/>
            <person name="Flint H.J."/>
            <person name="Duncan S.H."/>
            <person name="Henrissat B."/>
            <person name="Coutinho P."/>
            <person name="Morrison M."/>
            <person name="Mosoni P."/>
            <person name="Yeoman C.J."/>
            <person name="White B.A."/>
            <person name="Bayer E.A."/>
        </authorList>
    </citation>
    <scope>NUCLEOTIDE SEQUENCE [LARGE SCALE GENOMIC DNA]</scope>
    <source>
        <strain evidence="2 3">007c</strain>
    </source>
</reference>